<dbReference type="RefSeq" id="WP_327605683.1">
    <property type="nucleotide sequence ID" value="NZ_JARZFX010000001.1"/>
</dbReference>
<name>A0ABU6KAF8_9BACI</name>
<comment type="caution">
    <text evidence="1">The sequence shown here is derived from an EMBL/GenBank/DDBJ whole genome shotgun (WGS) entry which is preliminary data.</text>
</comment>
<reference evidence="1 2" key="1">
    <citation type="journal article" date="2024" name="Int. J. Syst. Evol. Microbiol.">
        <title>Virgibacillus tibetensis sp. nov., isolated from salt lake on the Tibetan Plateau of China.</title>
        <authorList>
            <person name="Phurbu D."/>
            <person name="Liu Z.-X."/>
            <person name="Wang R."/>
            <person name="Zheng Y.-Y."/>
            <person name="Liu H.-C."/>
            <person name="Zhou Y.-G."/>
            <person name="Yu Y.-J."/>
            <person name="Li A.-H."/>
        </authorList>
    </citation>
    <scope>NUCLEOTIDE SEQUENCE [LARGE SCALE GENOMIC DNA]</scope>
    <source>
        <strain evidence="1 2">C22-A2</strain>
    </source>
</reference>
<keyword evidence="2" id="KW-1185">Reference proteome</keyword>
<dbReference type="EMBL" id="JARZFX010000001">
    <property type="protein sequence ID" value="MEC5422110.1"/>
    <property type="molecule type" value="Genomic_DNA"/>
</dbReference>
<evidence type="ECO:0000313" key="1">
    <source>
        <dbReference type="EMBL" id="MEC5422110.1"/>
    </source>
</evidence>
<dbReference type="Proteomes" id="UP001335737">
    <property type="component" value="Unassembled WGS sequence"/>
</dbReference>
<accession>A0ABU6KAF8</accession>
<gene>
    <name evidence="1" type="ORF">QGM71_01210</name>
</gene>
<evidence type="ECO:0000313" key="2">
    <source>
        <dbReference type="Proteomes" id="UP001335737"/>
    </source>
</evidence>
<organism evidence="1 2">
    <name type="scientific">Virgibacillus tibetensis</name>
    <dbReference type="NCBI Taxonomy" id="3042313"/>
    <lineage>
        <taxon>Bacteria</taxon>
        <taxon>Bacillati</taxon>
        <taxon>Bacillota</taxon>
        <taxon>Bacilli</taxon>
        <taxon>Bacillales</taxon>
        <taxon>Bacillaceae</taxon>
        <taxon>Virgibacillus</taxon>
    </lineage>
</organism>
<proteinExistence type="predicted"/>
<protein>
    <submittedName>
        <fullName evidence="1">Uncharacterized protein</fullName>
    </submittedName>
</protein>
<sequence length="75" mass="8892">MKYMIAKNTRMGKHQIQQEMIHDGLGIETAHELAYTYTMQNTSRKIDYQVLPEPDVTNFILKIKNPIDYINESYR</sequence>